<dbReference type="Proteomes" id="UP001595387">
    <property type="component" value="Unassembled WGS sequence"/>
</dbReference>
<dbReference type="InterPro" id="IPR046208">
    <property type="entry name" value="DUF6241"/>
</dbReference>
<dbReference type="EMBL" id="JBHRRZ010000002">
    <property type="protein sequence ID" value="MFC2946979.1"/>
    <property type="molecule type" value="Genomic_DNA"/>
</dbReference>
<dbReference type="Pfam" id="PF19754">
    <property type="entry name" value="DUF6241"/>
    <property type="match status" value="1"/>
</dbReference>
<protein>
    <submittedName>
        <fullName evidence="2">DUF6241 domain-containing protein</fullName>
    </submittedName>
</protein>
<keyword evidence="3" id="KW-1185">Reference proteome</keyword>
<accession>A0ABV7A268</accession>
<proteinExistence type="predicted"/>
<evidence type="ECO:0000313" key="2">
    <source>
        <dbReference type="EMBL" id="MFC2946979.1"/>
    </source>
</evidence>
<gene>
    <name evidence="2" type="ORF">ACFODW_01195</name>
</gene>
<evidence type="ECO:0000256" key="1">
    <source>
        <dbReference type="SAM" id="MobiDB-lite"/>
    </source>
</evidence>
<evidence type="ECO:0000313" key="3">
    <source>
        <dbReference type="Proteomes" id="UP001595387"/>
    </source>
</evidence>
<feature type="compositionally biased region" description="Low complexity" evidence="1">
    <location>
        <begin position="36"/>
        <end position="51"/>
    </location>
</feature>
<sequence length="195" mass="22011">MKKPMPIFGIILLLASAGLAVFLWLETEKVIEDPAESASAGEEAAEGSPADEGLENVSEQREKIKGTISEQDLQEFEESGLNPFGEDRPSHQLSDGLFQEYIHGMSHQKIKAEKKWGFYEIHPQRIDWLLEGLDEVSLDHEDVYREILLKWKEGDFSTADADHNAIWELQGGTVGKAYGVMTLEEEQTYLESEKE</sequence>
<feature type="region of interest" description="Disordered" evidence="1">
    <location>
        <begin position="34"/>
        <end position="59"/>
    </location>
</feature>
<reference evidence="3" key="1">
    <citation type="journal article" date="2019" name="Int. J. Syst. Evol. Microbiol.">
        <title>The Global Catalogue of Microorganisms (GCM) 10K type strain sequencing project: providing services to taxonomists for standard genome sequencing and annotation.</title>
        <authorList>
            <consortium name="The Broad Institute Genomics Platform"/>
            <consortium name="The Broad Institute Genome Sequencing Center for Infectious Disease"/>
            <person name="Wu L."/>
            <person name="Ma J."/>
        </authorList>
    </citation>
    <scope>NUCLEOTIDE SEQUENCE [LARGE SCALE GENOMIC DNA]</scope>
    <source>
        <strain evidence="3">KCTC 13193</strain>
    </source>
</reference>
<name>A0ABV7A268_9BACI</name>
<organism evidence="2 3">
    <name type="scientific">Virgibacillus sediminis</name>
    <dbReference type="NCBI Taxonomy" id="202260"/>
    <lineage>
        <taxon>Bacteria</taxon>
        <taxon>Bacillati</taxon>
        <taxon>Bacillota</taxon>
        <taxon>Bacilli</taxon>
        <taxon>Bacillales</taxon>
        <taxon>Bacillaceae</taxon>
        <taxon>Virgibacillus</taxon>
    </lineage>
</organism>
<dbReference type="RefSeq" id="WP_390301687.1">
    <property type="nucleotide sequence ID" value="NZ_JBHRRZ010000002.1"/>
</dbReference>
<comment type="caution">
    <text evidence="2">The sequence shown here is derived from an EMBL/GenBank/DDBJ whole genome shotgun (WGS) entry which is preliminary data.</text>
</comment>